<name>A0A6G1VMI2_9BACT</name>
<dbReference type="SUPFAM" id="SSF81606">
    <property type="entry name" value="PP2C-like"/>
    <property type="match status" value="1"/>
</dbReference>
<reference evidence="1 2" key="1">
    <citation type="submission" date="2019-09" db="EMBL/GenBank/DDBJ databases">
        <title>Distinct polysaccharide growth profiles of human intestinal Prevotella copri isolates.</title>
        <authorList>
            <person name="Fehlner-Peach H."/>
            <person name="Magnabosco C."/>
            <person name="Raghavan V."/>
            <person name="Scher J.U."/>
            <person name="Tett A."/>
            <person name="Cox L.M."/>
            <person name="Gottsegen C."/>
            <person name="Watters A."/>
            <person name="Wiltshire- Gordon J.D."/>
            <person name="Segata N."/>
            <person name="Bonneau R."/>
            <person name="Littman D.R."/>
        </authorList>
    </citation>
    <scope>NUCLEOTIDE SEQUENCE [LARGE SCALE GENOMIC DNA]</scope>
    <source>
        <strain evidence="2">iAA917</strain>
    </source>
</reference>
<dbReference type="EMBL" id="VZAH01000090">
    <property type="protein sequence ID" value="MQP14600.1"/>
    <property type="molecule type" value="Genomic_DNA"/>
</dbReference>
<dbReference type="Gene3D" id="3.60.40.10">
    <property type="entry name" value="PPM-type phosphatase domain"/>
    <property type="match status" value="1"/>
</dbReference>
<dbReference type="RefSeq" id="WP_153090500.1">
    <property type="nucleotide sequence ID" value="NZ_VZAH01000090.1"/>
</dbReference>
<comment type="caution">
    <text evidence="1">The sequence shown here is derived from an EMBL/GenBank/DDBJ whole genome shotgun (WGS) entry which is preliminary data.</text>
</comment>
<dbReference type="OrthoDB" id="1070261at2"/>
<protein>
    <submittedName>
        <fullName evidence="1">Uncharacterized protein</fullName>
    </submittedName>
</protein>
<sequence>MRARVRAISIAKPNQGTINEDAVKATTDFIAVSDGAGGGGIYADKWSAYLVDHLPAQPILTFAELDAWVESIWEPFYNDCEAMAKAAGGMVLNKFYDEGSFATLAAIWYSSNVCHWIAYGDSVAFCYNPDDDILQHSFGHLRDFGNPPYLINCKDELSENGFKSGTFETSTNSIIFCTSDALAHYILMMYELSHYSTFADEIQEAERTGTRESAFIKNASSAKFDFRKDVLQKLMNCKSRYTLEKHISKLLKNKLIALDDYSFTFKTL</sequence>
<dbReference type="Proteomes" id="UP000477980">
    <property type="component" value="Unassembled WGS sequence"/>
</dbReference>
<dbReference type="AlphaFoldDB" id="A0A6G1VMI2"/>
<organism evidence="1 2">
    <name type="scientific">Segatella copri</name>
    <dbReference type="NCBI Taxonomy" id="165179"/>
    <lineage>
        <taxon>Bacteria</taxon>
        <taxon>Pseudomonadati</taxon>
        <taxon>Bacteroidota</taxon>
        <taxon>Bacteroidia</taxon>
        <taxon>Bacteroidales</taxon>
        <taxon>Prevotellaceae</taxon>
        <taxon>Segatella</taxon>
    </lineage>
</organism>
<gene>
    <name evidence="1" type="ORF">F7D25_09310</name>
</gene>
<evidence type="ECO:0000313" key="2">
    <source>
        <dbReference type="Proteomes" id="UP000477980"/>
    </source>
</evidence>
<accession>A0A6G1VMI2</accession>
<proteinExistence type="predicted"/>
<evidence type="ECO:0000313" key="1">
    <source>
        <dbReference type="EMBL" id="MQP14600.1"/>
    </source>
</evidence>
<dbReference type="InterPro" id="IPR036457">
    <property type="entry name" value="PPM-type-like_dom_sf"/>
</dbReference>